<proteinExistence type="predicted"/>
<keyword evidence="1" id="KW-0472">Membrane</keyword>
<feature type="transmembrane region" description="Helical" evidence="1">
    <location>
        <begin position="290"/>
        <end position="312"/>
    </location>
</feature>
<gene>
    <name evidence="2" type="ORF">KIS1582_0554</name>
</gene>
<accession>A0A800NF17</accession>
<sequence>MLGLIQNEWMKIFRRPGTYVMIGLLLIMTTVAGAFIKYQESGGTVPDNMEWKRGLQTQNESYQKQLEEMGEMVPRDMKEQYQREIALNEYRIQHDISPNEEYSIWGFVSDTSQLIEFAGLFTIIIAGGIVASEFTWGTIKLLLIRPIKRVKILGAKYITVILFGLMLLALLFGYSALLGSLLFGFPEKAIPFLYYYNGTVEEQSMGLHLIAYYGLKSINMLMLATMAFMISAVFRNSSLAIGLSLFLMFMGGQVTRLIAMKYEWAKYSLFANTDLLQYFEGVPMVQGMTLGFSIMIILIYFLLFQVLAFYVFNKRDVSA</sequence>
<evidence type="ECO:0000313" key="2">
    <source>
        <dbReference type="EMBL" id="KAF0825522.1"/>
    </source>
</evidence>
<dbReference type="GO" id="GO:0140359">
    <property type="term" value="F:ABC-type transporter activity"/>
    <property type="evidence" value="ECO:0007669"/>
    <property type="project" value="InterPro"/>
</dbReference>
<name>A0A800NF17_CYTFI</name>
<dbReference type="PANTHER" id="PTHR37305:SF1">
    <property type="entry name" value="MEMBRANE PROTEIN"/>
    <property type="match status" value="1"/>
</dbReference>
<dbReference type="OrthoDB" id="8613028at2"/>
<dbReference type="AlphaFoldDB" id="A0A800NF17"/>
<feature type="transmembrane region" description="Helical" evidence="1">
    <location>
        <begin position="205"/>
        <end position="227"/>
    </location>
</feature>
<keyword evidence="1" id="KW-1133">Transmembrane helix</keyword>
<dbReference type="Proteomes" id="UP000465778">
    <property type="component" value="Unassembled WGS sequence"/>
</dbReference>
<dbReference type="PANTHER" id="PTHR37305">
    <property type="entry name" value="INTEGRAL MEMBRANE PROTEIN-RELATED"/>
    <property type="match status" value="1"/>
</dbReference>
<evidence type="ECO:0000256" key="1">
    <source>
        <dbReference type="SAM" id="Phobius"/>
    </source>
</evidence>
<protein>
    <submittedName>
        <fullName evidence="2">ABC transporter permease YhcI</fullName>
    </submittedName>
</protein>
<evidence type="ECO:0000313" key="3">
    <source>
        <dbReference type="Proteomes" id="UP000465778"/>
    </source>
</evidence>
<feature type="transmembrane region" description="Helical" evidence="1">
    <location>
        <begin position="20"/>
        <end position="38"/>
    </location>
</feature>
<feature type="transmembrane region" description="Helical" evidence="1">
    <location>
        <begin position="117"/>
        <end position="136"/>
    </location>
</feature>
<dbReference type="GO" id="GO:0005886">
    <property type="term" value="C:plasma membrane"/>
    <property type="evidence" value="ECO:0007669"/>
    <property type="project" value="UniProtKB-SubCell"/>
</dbReference>
<dbReference type="RefSeq" id="WP_159344178.1">
    <property type="nucleotide sequence ID" value="NZ_JARMFD010000046.1"/>
</dbReference>
<comment type="caution">
    <text evidence="2">The sequence shown here is derived from an EMBL/GenBank/DDBJ whole genome shotgun (WGS) entry which is preliminary data.</text>
</comment>
<feature type="transmembrane region" description="Helical" evidence="1">
    <location>
        <begin position="157"/>
        <end position="185"/>
    </location>
</feature>
<dbReference type="EMBL" id="VDEM01000003">
    <property type="protein sequence ID" value="KAF0825522.1"/>
    <property type="molecule type" value="Genomic_DNA"/>
</dbReference>
<dbReference type="Pfam" id="PF12679">
    <property type="entry name" value="ABC2_membrane_2"/>
    <property type="match status" value="1"/>
</dbReference>
<organism evidence="2 3">
    <name type="scientific">Cytobacillus firmus</name>
    <name type="common">Bacillus firmus</name>
    <dbReference type="NCBI Taxonomy" id="1399"/>
    <lineage>
        <taxon>Bacteria</taxon>
        <taxon>Bacillati</taxon>
        <taxon>Bacillota</taxon>
        <taxon>Bacilli</taxon>
        <taxon>Bacillales</taxon>
        <taxon>Bacillaceae</taxon>
        <taxon>Cytobacillus</taxon>
    </lineage>
</organism>
<keyword evidence="1" id="KW-0812">Transmembrane</keyword>
<feature type="transmembrane region" description="Helical" evidence="1">
    <location>
        <begin position="239"/>
        <end position="259"/>
    </location>
</feature>
<reference evidence="2 3" key="1">
    <citation type="journal article" date="2020" name="G3 (Bethesda)">
        <title>Whole Genome Sequencing and Comparative Genomics of Two Nematicidal Bacillus Strains Reveals a Wide Range of Possible Virulence Factors.</title>
        <authorList>
            <person name="Susic N."/>
            <person name="Janezic S."/>
            <person name="Rupnik M."/>
            <person name="Geric Stare B."/>
        </authorList>
    </citation>
    <scope>NUCLEOTIDE SEQUENCE [LARGE SCALE GENOMIC DNA]</scope>
    <source>
        <strain evidence="2 3">I-1582</strain>
    </source>
</reference>